<keyword evidence="4" id="KW-1185">Reference proteome</keyword>
<dbReference type="GO" id="GO:0004553">
    <property type="term" value="F:hydrolase activity, hydrolyzing O-glycosyl compounds"/>
    <property type="evidence" value="ECO:0007669"/>
    <property type="project" value="InterPro"/>
</dbReference>
<gene>
    <name evidence="3" type="ORF">G3M48_008278</name>
</gene>
<name>A0AAW0RKQ8_9HYPO</name>
<evidence type="ECO:0000256" key="2">
    <source>
        <dbReference type="SAM" id="MobiDB-lite"/>
    </source>
</evidence>
<sequence length="161" mass="17425">MLKDITKPHELLAAAAVSGSRSGSTGYKTIVPDGAISGHLGDPEDTWRDHWHQNERCAGFGGCGSGATTPANAISPFEALETRAHGDGTATARRPLGQSFPPTTLARNETDYPVRRPSTPERRRVALFPQSDFSKGRATFDHGHFDKEDTTPRFEFGFGLS</sequence>
<protein>
    <submittedName>
        <fullName evidence="3">Uncharacterized protein</fullName>
    </submittedName>
</protein>
<dbReference type="GO" id="GO:0005975">
    <property type="term" value="P:carbohydrate metabolic process"/>
    <property type="evidence" value="ECO:0007669"/>
    <property type="project" value="InterPro"/>
</dbReference>
<dbReference type="Gene3D" id="3.40.50.1700">
    <property type="entry name" value="Glycoside hydrolase family 3 C-terminal domain"/>
    <property type="match status" value="1"/>
</dbReference>
<feature type="compositionally biased region" description="Basic and acidic residues" evidence="2">
    <location>
        <begin position="108"/>
        <end position="123"/>
    </location>
</feature>
<organism evidence="3 4">
    <name type="scientific">Beauveria asiatica</name>
    <dbReference type="NCBI Taxonomy" id="1069075"/>
    <lineage>
        <taxon>Eukaryota</taxon>
        <taxon>Fungi</taxon>
        <taxon>Dikarya</taxon>
        <taxon>Ascomycota</taxon>
        <taxon>Pezizomycotina</taxon>
        <taxon>Sordariomycetes</taxon>
        <taxon>Hypocreomycetidae</taxon>
        <taxon>Hypocreales</taxon>
        <taxon>Cordycipitaceae</taxon>
        <taxon>Beauveria</taxon>
    </lineage>
</organism>
<evidence type="ECO:0000313" key="3">
    <source>
        <dbReference type="EMBL" id="KAK8142778.1"/>
    </source>
</evidence>
<evidence type="ECO:0000313" key="4">
    <source>
        <dbReference type="Proteomes" id="UP001397290"/>
    </source>
</evidence>
<feature type="region of interest" description="Disordered" evidence="2">
    <location>
        <begin position="87"/>
        <end position="123"/>
    </location>
</feature>
<proteinExistence type="predicted"/>
<dbReference type="AlphaFoldDB" id="A0AAW0RKQ8"/>
<dbReference type="EMBL" id="JAAHCF010000612">
    <property type="protein sequence ID" value="KAK8142778.1"/>
    <property type="molecule type" value="Genomic_DNA"/>
</dbReference>
<keyword evidence="1" id="KW-0378">Hydrolase</keyword>
<reference evidence="3 4" key="1">
    <citation type="submission" date="2020-02" db="EMBL/GenBank/DDBJ databases">
        <title>Comparative genomics of the hypocrealean fungal genus Beauvera.</title>
        <authorList>
            <person name="Showalter D.N."/>
            <person name="Bushley K.E."/>
            <person name="Rehner S.A."/>
        </authorList>
    </citation>
    <scope>NUCLEOTIDE SEQUENCE [LARGE SCALE GENOMIC DNA]</scope>
    <source>
        <strain evidence="3 4">ARSEF4384</strain>
    </source>
</reference>
<dbReference type="Proteomes" id="UP001397290">
    <property type="component" value="Unassembled WGS sequence"/>
</dbReference>
<accession>A0AAW0RKQ8</accession>
<evidence type="ECO:0000256" key="1">
    <source>
        <dbReference type="ARBA" id="ARBA00022801"/>
    </source>
</evidence>
<dbReference type="InterPro" id="IPR036881">
    <property type="entry name" value="Glyco_hydro_3_C_sf"/>
</dbReference>
<comment type="caution">
    <text evidence="3">The sequence shown here is derived from an EMBL/GenBank/DDBJ whole genome shotgun (WGS) entry which is preliminary data.</text>
</comment>